<dbReference type="Gene3D" id="2.170.190.11">
    <property type="entry name" value="Molybdopterin biosynthesis moea protein, domain 3"/>
    <property type="match status" value="1"/>
</dbReference>
<dbReference type="CDD" id="cd00887">
    <property type="entry name" value="MoeA"/>
    <property type="match status" value="1"/>
</dbReference>
<keyword evidence="5 11" id="KW-0500">Molybdenum</keyword>
<dbReference type="GO" id="GO:0005829">
    <property type="term" value="C:cytosol"/>
    <property type="evidence" value="ECO:0007669"/>
    <property type="project" value="TreeGrafter"/>
</dbReference>
<comment type="similarity">
    <text evidence="4 11">Belongs to the MoeA family.</text>
</comment>
<dbReference type="Gene3D" id="3.40.980.10">
    <property type="entry name" value="MoaB/Mog-like domain"/>
    <property type="match status" value="1"/>
</dbReference>
<evidence type="ECO:0000256" key="2">
    <source>
        <dbReference type="ARBA" id="ARBA00002901"/>
    </source>
</evidence>
<dbReference type="Gene3D" id="2.40.340.10">
    <property type="entry name" value="MoeA, C-terminal, domain IV"/>
    <property type="match status" value="1"/>
</dbReference>
<dbReference type="InterPro" id="IPR001453">
    <property type="entry name" value="MoaB/Mog_dom"/>
</dbReference>
<feature type="domain" description="MoaB/Mog" evidence="12">
    <location>
        <begin position="175"/>
        <end position="316"/>
    </location>
</feature>
<dbReference type="FunFam" id="3.40.980.10:FF:000004">
    <property type="entry name" value="Molybdopterin molybdenumtransferase"/>
    <property type="match status" value="1"/>
</dbReference>
<dbReference type="RefSeq" id="WP_203386487.1">
    <property type="nucleotide sequence ID" value="NZ_CP064781.1"/>
</dbReference>
<evidence type="ECO:0000256" key="10">
    <source>
        <dbReference type="ARBA" id="ARBA00047317"/>
    </source>
</evidence>
<dbReference type="InterPro" id="IPR036425">
    <property type="entry name" value="MoaB/Mog-like_dom_sf"/>
</dbReference>
<comment type="cofactor">
    <cofactor evidence="1 11">
        <name>Mg(2+)</name>
        <dbReference type="ChEBI" id="CHEBI:18420"/>
    </cofactor>
</comment>
<evidence type="ECO:0000256" key="9">
    <source>
        <dbReference type="ARBA" id="ARBA00023150"/>
    </source>
</evidence>
<dbReference type="InterPro" id="IPR038987">
    <property type="entry name" value="MoeA-like"/>
</dbReference>
<keyword evidence="7 11" id="KW-0479">Metal-binding</keyword>
<comment type="function">
    <text evidence="2 11">Catalyzes the insertion of molybdate into adenylated molybdopterin with the concomitant release of AMP.</text>
</comment>
<proteinExistence type="inferred from homology"/>
<evidence type="ECO:0000313" key="14">
    <source>
        <dbReference type="Proteomes" id="UP000663444"/>
    </source>
</evidence>
<dbReference type="GO" id="GO:0046872">
    <property type="term" value="F:metal ion binding"/>
    <property type="evidence" value="ECO:0007669"/>
    <property type="project" value="UniProtKB-UniRule"/>
</dbReference>
<evidence type="ECO:0000256" key="1">
    <source>
        <dbReference type="ARBA" id="ARBA00001946"/>
    </source>
</evidence>
<organism evidence="13 14">
    <name type="scientific">Azospira restricta</name>
    <dbReference type="NCBI Taxonomy" id="404405"/>
    <lineage>
        <taxon>Bacteria</taxon>
        <taxon>Pseudomonadati</taxon>
        <taxon>Pseudomonadota</taxon>
        <taxon>Betaproteobacteria</taxon>
        <taxon>Rhodocyclales</taxon>
        <taxon>Rhodocyclaceae</taxon>
        <taxon>Azospira</taxon>
    </lineage>
</organism>
<dbReference type="NCBIfam" id="TIGR00177">
    <property type="entry name" value="molyb_syn"/>
    <property type="match status" value="1"/>
</dbReference>
<evidence type="ECO:0000256" key="4">
    <source>
        <dbReference type="ARBA" id="ARBA00010763"/>
    </source>
</evidence>
<dbReference type="SUPFAM" id="SSF63867">
    <property type="entry name" value="MoeA C-terminal domain-like"/>
    <property type="match status" value="1"/>
</dbReference>
<evidence type="ECO:0000256" key="5">
    <source>
        <dbReference type="ARBA" id="ARBA00022505"/>
    </source>
</evidence>
<dbReference type="PROSITE" id="PS01079">
    <property type="entry name" value="MOCF_BIOSYNTHESIS_2"/>
    <property type="match status" value="1"/>
</dbReference>
<dbReference type="PANTHER" id="PTHR10192:SF5">
    <property type="entry name" value="GEPHYRIN"/>
    <property type="match status" value="1"/>
</dbReference>
<dbReference type="EMBL" id="CP064781">
    <property type="protein sequence ID" value="QRJ62961.1"/>
    <property type="molecule type" value="Genomic_DNA"/>
</dbReference>
<dbReference type="InterPro" id="IPR005111">
    <property type="entry name" value="MoeA_C_domain_IV"/>
</dbReference>
<evidence type="ECO:0000256" key="6">
    <source>
        <dbReference type="ARBA" id="ARBA00022679"/>
    </source>
</evidence>
<dbReference type="PANTHER" id="PTHR10192">
    <property type="entry name" value="MOLYBDOPTERIN BIOSYNTHESIS PROTEIN"/>
    <property type="match status" value="1"/>
</dbReference>
<dbReference type="GO" id="GO:0006777">
    <property type="term" value="P:Mo-molybdopterin cofactor biosynthetic process"/>
    <property type="evidence" value="ECO:0007669"/>
    <property type="project" value="UniProtKB-UniRule"/>
</dbReference>
<evidence type="ECO:0000256" key="3">
    <source>
        <dbReference type="ARBA" id="ARBA00005046"/>
    </source>
</evidence>
<comment type="catalytic activity">
    <reaction evidence="10">
        <text>adenylyl-molybdopterin + molybdate = Mo-molybdopterin + AMP + H(+)</text>
        <dbReference type="Rhea" id="RHEA:35047"/>
        <dbReference type="ChEBI" id="CHEBI:15378"/>
        <dbReference type="ChEBI" id="CHEBI:36264"/>
        <dbReference type="ChEBI" id="CHEBI:62727"/>
        <dbReference type="ChEBI" id="CHEBI:71302"/>
        <dbReference type="ChEBI" id="CHEBI:456215"/>
        <dbReference type="EC" id="2.10.1.1"/>
    </reaction>
</comment>
<dbReference type="KEGG" id="ares:IWH25_14530"/>
<name>A0A974PXF8_9RHOO</name>
<dbReference type="FunFam" id="2.170.190.11:FF:000001">
    <property type="entry name" value="Molybdopterin molybdenumtransferase"/>
    <property type="match status" value="1"/>
</dbReference>
<dbReference type="GO" id="GO:0061599">
    <property type="term" value="F:molybdopterin molybdotransferase activity"/>
    <property type="evidence" value="ECO:0007669"/>
    <property type="project" value="UniProtKB-UniRule"/>
</dbReference>
<dbReference type="AlphaFoldDB" id="A0A974PXF8"/>
<dbReference type="EC" id="2.10.1.1" evidence="11"/>
<dbReference type="NCBIfam" id="NF045515">
    <property type="entry name" value="Glp_gephyrin"/>
    <property type="match status" value="1"/>
</dbReference>
<dbReference type="Pfam" id="PF03453">
    <property type="entry name" value="MoeA_N"/>
    <property type="match status" value="1"/>
</dbReference>
<protein>
    <recommendedName>
        <fullName evidence="11">Molybdopterin molybdenumtransferase</fullName>
        <ecNumber evidence="11">2.10.1.1</ecNumber>
    </recommendedName>
</protein>
<dbReference type="InterPro" id="IPR036688">
    <property type="entry name" value="MoeA_C_domain_IV_sf"/>
</dbReference>
<sequence length="401" mass="42280">MLSFDEALEKLLAGCRPVTETKAMPTLAAAGRVLAEAQYSTLSVPPLDNSAMDGYAVRAADVTAPGTTLPVSQRIPAGTVGTTLQPGTAARIFTGAPIPAGADAVVMQERCEHAGESVVINHLPKLGEHIRRAGEDVAPGAQILAAGARLRPQDTAFAASVGLATLPVLRRVRVAVFFTGDELRMPGEPLPPGAIYNSNRFALVALLERLGCEVRDLGLVPDRLDATRAALRAAAADNDLIITSGGVSVGEEDHIKPAVEAEGRLDMWKIGIKPGKPLAFGAVNAGGKECAFIGLPGNPVSAFVTFVTLVRPFVLRLSGVDRVRPKSYLLRADYDWQRPDARREFLRALTNEQGGVELFASQGSGVLSSCVQADGLVDNPPGQAVARGDLVRFIPFSELLN</sequence>
<dbReference type="Pfam" id="PF03454">
    <property type="entry name" value="MoeA_C"/>
    <property type="match status" value="1"/>
</dbReference>
<evidence type="ECO:0000256" key="11">
    <source>
        <dbReference type="RuleBase" id="RU365090"/>
    </source>
</evidence>
<reference evidence="13" key="1">
    <citation type="submission" date="2020-11" db="EMBL/GenBank/DDBJ databases">
        <title>Azospira restricta DSM 18626 genome sequence.</title>
        <authorList>
            <person name="Moe W.M."/>
        </authorList>
    </citation>
    <scope>NUCLEOTIDE SEQUENCE</scope>
    <source>
        <strain evidence="13">DSM 18626</strain>
    </source>
</reference>
<evidence type="ECO:0000259" key="12">
    <source>
        <dbReference type="SMART" id="SM00852"/>
    </source>
</evidence>
<keyword evidence="8 11" id="KW-0460">Magnesium</keyword>
<accession>A0A974PXF8</accession>
<comment type="pathway">
    <text evidence="3 11">Cofactor biosynthesis; molybdopterin biosynthesis.</text>
</comment>
<dbReference type="SUPFAM" id="SSF53218">
    <property type="entry name" value="Molybdenum cofactor biosynthesis proteins"/>
    <property type="match status" value="1"/>
</dbReference>
<dbReference type="InterPro" id="IPR005110">
    <property type="entry name" value="MoeA_linker/N"/>
</dbReference>
<dbReference type="Gene3D" id="3.90.105.10">
    <property type="entry name" value="Molybdopterin biosynthesis moea protein, domain 2"/>
    <property type="match status" value="1"/>
</dbReference>
<gene>
    <name evidence="13" type="ORF">IWH25_14530</name>
</gene>
<dbReference type="Pfam" id="PF00994">
    <property type="entry name" value="MoCF_biosynth"/>
    <property type="match status" value="1"/>
</dbReference>
<dbReference type="InterPro" id="IPR008284">
    <property type="entry name" value="MoCF_biosynth_CS"/>
</dbReference>
<dbReference type="InterPro" id="IPR036135">
    <property type="entry name" value="MoeA_linker/N_sf"/>
</dbReference>
<keyword evidence="6 11" id="KW-0808">Transferase</keyword>
<keyword evidence="14" id="KW-1185">Reference proteome</keyword>
<evidence type="ECO:0000313" key="13">
    <source>
        <dbReference type="EMBL" id="QRJ62961.1"/>
    </source>
</evidence>
<evidence type="ECO:0000256" key="7">
    <source>
        <dbReference type="ARBA" id="ARBA00022723"/>
    </source>
</evidence>
<dbReference type="SUPFAM" id="SSF63882">
    <property type="entry name" value="MoeA N-terminal region -like"/>
    <property type="match status" value="1"/>
</dbReference>
<evidence type="ECO:0000256" key="8">
    <source>
        <dbReference type="ARBA" id="ARBA00022842"/>
    </source>
</evidence>
<dbReference type="Proteomes" id="UP000663444">
    <property type="component" value="Chromosome"/>
</dbReference>
<keyword evidence="9 11" id="KW-0501">Molybdenum cofactor biosynthesis</keyword>
<dbReference type="SMART" id="SM00852">
    <property type="entry name" value="MoCF_biosynth"/>
    <property type="match status" value="1"/>
</dbReference>